<keyword evidence="3" id="KW-0472">Membrane</keyword>
<dbReference type="EMBL" id="JH767158">
    <property type="protein sequence ID" value="EQC33664.1"/>
    <property type="molecule type" value="Genomic_DNA"/>
</dbReference>
<dbReference type="VEuPathDB" id="FungiDB:SDRG_08768"/>
<dbReference type="GO" id="GO:0098552">
    <property type="term" value="C:side of membrane"/>
    <property type="evidence" value="ECO:0007669"/>
    <property type="project" value="UniProtKB-ARBA"/>
</dbReference>
<feature type="compositionally biased region" description="Low complexity" evidence="2">
    <location>
        <begin position="24"/>
        <end position="36"/>
    </location>
</feature>
<dbReference type="OrthoDB" id="434619at2759"/>
<dbReference type="Proteomes" id="UP000030762">
    <property type="component" value="Unassembled WGS sequence"/>
</dbReference>
<evidence type="ECO:0000313" key="5">
    <source>
        <dbReference type="EMBL" id="EQC33664.1"/>
    </source>
</evidence>
<keyword evidence="6" id="KW-1185">Reference proteome</keyword>
<dbReference type="SUPFAM" id="SSF117892">
    <property type="entry name" value="Band 7/SPFH domain"/>
    <property type="match status" value="1"/>
</dbReference>
<dbReference type="STRING" id="1156394.T0Q722"/>
<keyword evidence="3" id="KW-0812">Transmembrane</keyword>
<dbReference type="GO" id="GO:0005886">
    <property type="term" value="C:plasma membrane"/>
    <property type="evidence" value="ECO:0007669"/>
    <property type="project" value="UniProtKB-ARBA"/>
</dbReference>
<evidence type="ECO:0000256" key="2">
    <source>
        <dbReference type="SAM" id="MobiDB-lite"/>
    </source>
</evidence>
<protein>
    <recommendedName>
        <fullName evidence="4">Band 7 domain-containing protein</fullName>
    </recommendedName>
</protein>
<feature type="domain" description="Band 7" evidence="4">
    <location>
        <begin position="65"/>
        <end position="246"/>
    </location>
</feature>
<organism evidence="5 6">
    <name type="scientific">Saprolegnia diclina (strain VS20)</name>
    <dbReference type="NCBI Taxonomy" id="1156394"/>
    <lineage>
        <taxon>Eukaryota</taxon>
        <taxon>Sar</taxon>
        <taxon>Stramenopiles</taxon>
        <taxon>Oomycota</taxon>
        <taxon>Saprolegniomycetes</taxon>
        <taxon>Saprolegniales</taxon>
        <taxon>Saprolegniaceae</taxon>
        <taxon>Saprolegnia</taxon>
    </lineage>
</organism>
<reference evidence="5 6" key="1">
    <citation type="submission" date="2012-04" db="EMBL/GenBank/DDBJ databases">
        <title>The Genome Sequence of Saprolegnia declina VS20.</title>
        <authorList>
            <consortium name="The Broad Institute Genome Sequencing Platform"/>
            <person name="Russ C."/>
            <person name="Nusbaum C."/>
            <person name="Tyler B."/>
            <person name="van West P."/>
            <person name="Dieguez-Uribeondo J."/>
            <person name="de Bruijn I."/>
            <person name="Tripathy S."/>
            <person name="Jiang R."/>
            <person name="Young S.K."/>
            <person name="Zeng Q."/>
            <person name="Gargeya S."/>
            <person name="Fitzgerald M."/>
            <person name="Haas B."/>
            <person name="Abouelleil A."/>
            <person name="Alvarado L."/>
            <person name="Arachchi H.M."/>
            <person name="Berlin A."/>
            <person name="Chapman S.B."/>
            <person name="Goldberg J."/>
            <person name="Griggs A."/>
            <person name="Gujja S."/>
            <person name="Hansen M."/>
            <person name="Howarth C."/>
            <person name="Imamovic A."/>
            <person name="Larimer J."/>
            <person name="McCowen C."/>
            <person name="Montmayeur A."/>
            <person name="Murphy C."/>
            <person name="Neiman D."/>
            <person name="Pearson M."/>
            <person name="Priest M."/>
            <person name="Roberts A."/>
            <person name="Saif S."/>
            <person name="Shea T."/>
            <person name="Sisk P."/>
            <person name="Sykes S."/>
            <person name="Wortman J."/>
            <person name="Nusbaum C."/>
            <person name="Birren B."/>
        </authorList>
    </citation>
    <scope>NUCLEOTIDE SEQUENCE [LARGE SCALE GENOMIC DNA]</scope>
    <source>
        <strain evidence="5 6">VS20</strain>
    </source>
</reference>
<gene>
    <name evidence="5" type="ORF">SDRG_08768</name>
</gene>
<dbReference type="InParanoid" id="T0Q722"/>
<evidence type="ECO:0000256" key="1">
    <source>
        <dbReference type="ARBA" id="ARBA00008164"/>
    </source>
</evidence>
<feature type="region of interest" description="Disordered" evidence="2">
    <location>
        <begin position="1"/>
        <end position="36"/>
    </location>
</feature>
<accession>T0Q722</accession>
<feature type="transmembrane region" description="Helical" evidence="3">
    <location>
        <begin position="42"/>
        <end position="63"/>
    </location>
</feature>
<dbReference type="PANTHER" id="PTHR43327">
    <property type="entry name" value="STOMATIN-LIKE PROTEIN 2, MITOCHONDRIAL"/>
    <property type="match status" value="1"/>
</dbReference>
<dbReference type="InterPro" id="IPR001107">
    <property type="entry name" value="Band_7"/>
</dbReference>
<dbReference type="RefSeq" id="XP_008612887.1">
    <property type="nucleotide sequence ID" value="XM_008614665.1"/>
</dbReference>
<dbReference type="InterPro" id="IPR050710">
    <property type="entry name" value="Band7/mec-2_domain"/>
</dbReference>
<dbReference type="AlphaFoldDB" id="T0Q722"/>
<dbReference type="FunFam" id="3.30.479.30:FF:000004">
    <property type="entry name" value="Putative membrane protease family, stomatin"/>
    <property type="match status" value="1"/>
</dbReference>
<evidence type="ECO:0000259" key="4">
    <source>
        <dbReference type="SMART" id="SM00244"/>
    </source>
</evidence>
<dbReference type="InterPro" id="IPR001972">
    <property type="entry name" value="Stomatin_HflK_fam"/>
</dbReference>
<evidence type="ECO:0000256" key="3">
    <source>
        <dbReference type="SAM" id="Phobius"/>
    </source>
</evidence>
<dbReference type="GO" id="GO:0005739">
    <property type="term" value="C:mitochondrion"/>
    <property type="evidence" value="ECO:0007669"/>
    <property type="project" value="TreeGrafter"/>
</dbReference>
<dbReference type="InterPro" id="IPR036013">
    <property type="entry name" value="Band_7/SPFH_dom_sf"/>
</dbReference>
<dbReference type="GO" id="GO:0007005">
    <property type="term" value="P:mitochondrion organization"/>
    <property type="evidence" value="ECO:0007669"/>
    <property type="project" value="TreeGrafter"/>
</dbReference>
<keyword evidence="3" id="KW-1133">Transmembrane helix</keyword>
<evidence type="ECO:0000313" key="6">
    <source>
        <dbReference type="Proteomes" id="UP000030762"/>
    </source>
</evidence>
<dbReference type="Pfam" id="PF01145">
    <property type="entry name" value="Band_7"/>
    <property type="match status" value="1"/>
</dbReference>
<name>T0Q722_SAPDV</name>
<feature type="compositionally biased region" description="Low complexity" evidence="2">
    <location>
        <begin position="1"/>
        <end position="13"/>
    </location>
</feature>
<dbReference type="PRINTS" id="PR00721">
    <property type="entry name" value="STOMATIN"/>
</dbReference>
<dbReference type="Gene3D" id="3.30.479.30">
    <property type="entry name" value="Band 7 domain"/>
    <property type="match status" value="1"/>
</dbReference>
<proteinExistence type="inferred from homology"/>
<comment type="similarity">
    <text evidence="1">Belongs to the band 7/mec-2 family.</text>
</comment>
<dbReference type="SMART" id="SM00244">
    <property type="entry name" value="PHB"/>
    <property type="match status" value="1"/>
</dbReference>
<sequence>MSSTRTPAPTPTTYLGSTKSPGIGNSTYNSTSSSSGSGTSDASGAIVGLIVALVVFLVIALILRKSIYVVQQAEGIVIERFGGYHKLLDSGIHFIVPLIDSPRMFSWKRVVKRNGRMETHDDQQYRIDLRESIFAFPSQEVYTRDTILLDVNSIMFFRIVDVRKAVYEIDDLSSAIANVAQTQLKEVFGNMTFTEALASQSVINAHIQRTFGDRFAQWGLVVERLEVVDMLPKPGTTIADAMKRQMIAERTRRAEFIHAEGRKAAMRLISEGTKLKKYNLGVAEQEATRKTSEGLAGAKVELARAESKSLELIGAAFSADGASQTEYVISQRYMDMLQTMCTNLDKKSLFFPYETKGLSGLIGDLRHVYGYNKTSGTQARARRPVRAFDALD</sequence>
<dbReference type="OMA" id="RTINEGM"/>
<dbReference type="eggNOG" id="KOG2620">
    <property type="taxonomic scope" value="Eukaryota"/>
</dbReference>
<dbReference type="CDD" id="cd08829">
    <property type="entry name" value="SPFH_paraslipin"/>
    <property type="match status" value="1"/>
</dbReference>
<dbReference type="GeneID" id="19949495"/>
<dbReference type="PANTHER" id="PTHR43327:SF10">
    <property type="entry name" value="STOMATIN-LIKE PROTEIN 2, MITOCHONDRIAL"/>
    <property type="match status" value="1"/>
</dbReference>